<dbReference type="AlphaFoldDB" id="A0A9C6DPY5"/>
<feature type="domain" description="Serpin" evidence="5">
    <location>
        <begin position="51"/>
        <end position="376"/>
    </location>
</feature>
<name>A0A9C6DPY5_9MUSC</name>
<dbReference type="Pfam" id="PF00079">
    <property type="entry name" value="Serpin"/>
    <property type="match status" value="1"/>
</dbReference>
<dbReference type="SMART" id="SM00093">
    <property type="entry name" value="SERPIN"/>
    <property type="match status" value="1"/>
</dbReference>
<dbReference type="GO" id="GO:0004867">
    <property type="term" value="F:serine-type endopeptidase inhibitor activity"/>
    <property type="evidence" value="ECO:0007669"/>
    <property type="project" value="UniProtKB-KW"/>
</dbReference>
<dbReference type="InterPro" id="IPR000215">
    <property type="entry name" value="Serpin_fam"/>
</dbReference>
<dbReference type="InterPro" id="IPR036186">
    <property type="entry name" value="Serpin_sf"/>
</dbReference>
<sequence>MALNEHLKYQWKNFITLLLLNILALVAVNDSLIVKASGVSKSFEKFAEEFFYGEMQKNPDKFIFAPFVVQTFEDMIGLAFSDKPIQPDEEFSQIIKHIGGGDGVSINFTVYSPEEHDLDSDKLALIRQNFPTFTTFAHISSSQSWIADAIKAHKNMLESLEKITGIRQKVSDKLMTSRTKVITDWQSPFDQTNTKPGKFKTETNEIILPFMQQESTCRMSINDDLKAKIVEMPLKDENFNVWFFLPNDQDGMKDLGEKLKAESLKNIDSAMIEQVVGIRLPKFKDSTEINLDEEITKAGIQYPLEVNSENPGAIIERPAINIRTDLTMCESLASKDTVETIDIGEAVVDEVSPICNMDGCVEFNAAHPFIYHVVHKGNDKIVPIVMGYFKNVNINKSA</sequence>
<evidence type="ECO:0000259" key="5">
    <source>
        <dbReference type="SMART" id="SM00093"/>
    </source>
</evidence>
<dbReference type="RefSeq" id="XP_037886982.1">
    <property type="nucleotide sequence ID" value="XM_038031054.1"/>
</dbReference>
<keyword evidence="6" id="KW-1185">Reference proteome</keyword>
<evidence type="ECO:0000313" key="6">
    <source>
        <dbReference type="Proteomes" id="UP000092443"/>
    </source>
</evidence>
<dbReference type="SUPFAM" id="SSF56574">
    <property type="entry name" value="Serpins"/>
    <property type="match status" value="1"/>
</dbReference>
<evidence type="ECO:0000313" key="7">
    <source>
        <dbReference type="RefSeq" id="XP_037886982.1"/>
    </source>
</evidence>
<evidence type="ECO:0000256" key="4">
    <source>
        <dbReference type="RuleBase" id="RU000411"/>
    </source>
</evidence>
<dbReference type="InterPro" id="IPR042178">
    <property type="entry name" value="Serpin_sf_1"/>
</dbReference>
<gene>
    <name evidence="7" type="primary">LOC119635989</name>
</gene>
<dbReference type="InterPro" id="IPR042185">
    <property type="entry name" value="Serpin_sf_2"/>
</dbReference>
<evidence type="ECO:0000256" key="3">
    <source>
        <dbReference type="ARBA" id="ARBA00022900"/>
    </source>
</evidence>
<keyword evidence="3" id="KW-0722">Serine protease inhibitor</keyword>
<dbReference type="GO" id="GO:0005615">
    <property type="term" value="C:extracellular space"/>
    <property type="evidence" value="ECO:0007669"/>
    <property type="project" value="InterPro"/>
</dbReference>
<reference evidence="7" key="1">
    <citation type="submission" date="2025-08" db="UniProtKB">
        <authorList>
            <consortium name="RefSeq"/>
        </authorList>
    </citation>
    <scope>IDENTIFICATION</scope>
    <source>
        <tissue evidence="7">Whole body pupa</tissue>
    </source>
</reference>
<evidence type="ECO:0000256" key="1">
    <source>
        <dbReference type="ARBA" id="ARBA00009500"/>
    </source>
</evidence>
<dbReference type="InterPro" id="IPR023796">
    <property type="entry name" value="Serpin_dom"/>
</dbReference>
<dbReference type="Gene3D" id="3.30.497.10">
    <property type="entry name" value="Antithrombin, subunit I, domain 2"/>
    <property type="match status" value="1"/>
</dbReference>
<dbReference type="Proteomes" id="UP000092443">
    <property type="component" value="Unplaced"/>
</dbReference>
<dbReference type="KEGG" id="gfs:119635989"/>
<dbReference type="PANTHER" id="PTHR11461">
    <property type="entry name" value="SERINE PROTEASE INHIBITOR, SERPIN"/>
    <property type="match status" value="1"/>
</dbReference>
<organism evidence="6 7">
    <name type="scientific">Glossina fuscipes</name>
    <dbReference type="NCBI Taxonomy" id="7396"/>
    <lineage>
        <taxon>Eukaryota</taxon>
        <taxon>Metazoa</taxon>
        <taxon>Ecdysozoa</taxon>
        <taxon>Arthropoda</taxon>
        <taxon>Hexapoda</taxon>
        <taxon>Insecta</taxon>
        <taxon>Pterygota</taxon>
        <taxon>Neoptera</taxon>
        <taxon>Endopterygota</taxon>
        <taxon>Diptera</taxon>
        <taxon>Brachycera</taxon>
        <taxon>Muscomorpha</taxon>
        <taxon>Hippoboscoidea</taxon>
        <taxon>Glossinidae</taxon>
        <taxon>Glossina</taxon>
    </lineage>
</organism>
<dbReference type="GeneID" id="119635989"/>
<keyword evidence="2" id="KW-0646">Protease inhibitor</keyword>
<dbReference type="PANTHER" id="PTHR11461:SF211">
    <property type="entry name" value="GH10112P-RELATED"/>
    <property type="match status" value="1"/>
</dbReference>
<dbReference type="Gene3D" id="2.30.39.10">
    <property type="entry name" value="Alpha-1-antitrypsin, domain 1"/>
    <property type="match status" value="1"/>
</dbReference>
<protein>
    <submittedName>
        <fullName evidence="7">Uncharacterized protein LOC119635989</fullName>
    </submittedName>
</protein>
<proteinExistence type="inferred from homology"/>
<comment type="similarity">
    <text evidence="1 4">Belongs to the serpin family.</text>
</comment>
<evidence type="ECO:0000256" key="2">
    <source>
        <dbReference type="ARBA" id="ARBA00022690"/>
    </source>
</evidence>
<accession>A0A9C6DPY5</accession>